<keyword evidence="3" id="KW-1185">Reference proteome</keyword>
<evidence type="ECO:0000313" key="2">
    <source>
        <dbReference type="EMBL" id="TCP20950.1"/>
    </source>
</evidence>
<feature type="compositionally biased region" description="Basic residues" evidence="1">
    <location>
        <begin position="7"/>
        <end position="17"/>
    </location>
</feature>
<reference evidence="2 3" key="1">
    <citation type="submission" date="2019-03" db="EMBL/GenBank/DDBJ databases">
        <title>Genomic Encyclopedia of Type Strains, Phase IV (KMG-IV): sequencing the most valuable type-strain genomes for metagenomic binning, comparative biology and taxonomic classification.</title>
        <authorList>
            <person name="Goeker M."/>
        </authorList>
    </citation>
    <scope>NUCLEOTIDE SEQUENCE [LARGE SCALE GENOMIC DNA]</scope>
    <source>
        <strain evidence="2 3">DSM 2781</strain>
    </source>
</reference>
<organism evidence="2 3">
    <name type="scientific">Rhodovulum adriaticum</name>
    <name type="common">Rhodopseudomonas adriatica</name>
    <dbReference type="NCBI Taxonomy" id="35804"/>
    <lineage>
        <taxon>Bacteria</taxon>
        <taxon>Pseudomonadati</taxon>
        <taxon>Pseudomonadota</taxon>
        <taxon>Alphaproteobacteria</taxon>
        <taxon>Rhodobacterales</taxon>
        <taxon>Paracoccaceae</taxon>
        <taxon>Rhodovulum</taxon>
    </lineage>
</organism>
<proteinExistence type="predicted"/>
<feature type="region of interest" description="Disordered" evidence="1">
    <location>
        <begin position="1"/>
        <end position="22"/>
    </location>
</feature>
<dbReference type="Proteomes" id="UP000295733">
    <property type="component" value="Unassembled WGS sequence"/>
</dbReference>
<name>A0A4R2NHZ3_RHOAD</name>
<comment type="caution">
    <text evidence="2">The sequence shown here is derived from an EMBL/GenBank/DDBJ whole genome shotgun (WGS) entry which is preliminary data.</text>
</comment>
<gene>
    <name evidence="2" type="ORF">EV656_11572</name>
</gene>
<accession>A0A4R2NHZ3</accession>
<sequence>MGTLHESRRRSPIRHRPPISTAARAEAPGNIDLVISQDTIANIRERLRIIAENGLQGLALFVTAAGFLVLRDLGLIRGNYRQGKPVAKPG</sequence>
<dbReference type="EMBL" id="SLXL01000015">
    <property type="protein sequence ID" value="TCP20950.1"/>
    <property type="molecule type" value="Genomic_DNA"/>
</dbReference>
<evidence type="ECO:0000256" key="1">
    <source>
        <dbReference type="SAM" id="MobiDB-lite"/>
    </source>
</evidence>
<protein>
    <submittedName>
        <fullName evidence="2">Uncharacterized protein</fullName>
    </submittedName>
</protein>
<evidence type="ECO:0000313" key="3">
    <source>
        <dbReference type="Proteomes" id="UP000295733"/>
    </source>
</evidence>
<dbReference type="AlphaFoldDB" id="A0A4R2NHZ3"/>